<sequence>MTIEPTVPPVDVPRGTDGLATTPAACSSIHEQSRAFLETMLTDAGAQRLVVGLDGGVGAALSATLAVEAVGESRVTAFVMPAYVSHEAVAQTAQAVASTLGIEHSRLQLHPVLAAFQETIADSSGPAEDLIATTNALSRLRMACLYYAANATDGLVVGAADRTQYLLGSVTKHGETGADCLPLAGCYRTEVRALAEEVGLPEDLVVESPGSPLYPGTSPIGSLEVDVETVDRILRRRIDDGREVATVAEDIGVEPSLVEKLESWCARTAHKRRPPRVPSPADPESP</sequence>
<dbReference type="KEGG" id="naj:B1756_15320"/>
<dbReference type="InterPro" id="IPR022310">
    <property type="entry name" value="NAD/GMP_synthase"/>
</dbReference>
<keyword evidence="3 6" id="KW-0547">Nucleotide-binding</keyword>
<dbReference type="GO" id="GO:0008795">
    <property type="term" value="F:NAD+ synthase activity"/>
    <property type="evidence" value="ECO:0007669"/>
    <property type="project" value="UniProtKB-EC"/>
</dbReference>
<dbReference type="Pfam" id="PF02540">
    <property type="entry name" value="NAD_synthase"/>
    <property type="match status" value="1"/>
</dbReference>
<dbReference type="CDD" id="cd00553">
    <property type="entry name" value="NAD_synthase"/>
    <property type="match status" value="1"/>
</dbReference>
<evidence type="ECO:0000313" key="10">
    <source>
        <dbReference type="Proteomes" id="UP000250088"/>
    </source>
</evidence>
<dbReference type="GO" id="GO:0005524">
    <property type="term" value="F:ATP binding"/>
    <property type="evidence" value="ECO:0007669"/>
    <property type="project" value="UniProtKB-KW"/>
</dbReference>
<dbReference type="GO" id="GO:0009435">
    <property type="term" value="P:NAD+ biosynthetic process"/>
    <property type="evidence" value="ECO:0007669"/>
    <property type="project" value="UniProtKB-UniPathway"/>
</dbReference>
<evidence type="ECO:0000256" key="2">
    <source>
        <dbReference type="ARBA" id="ARBA00022598"/>
    </source>
</evidence>
<keyword evidence="10" id="KW-1185">Reference proteome</keyword>
<evidence type="ECO:0000256" key="7">
    <source>
        <dbReference type="RuleBase" id="RU003812"/>
    </source>
</evidence>
<dbReference type="Proteomes" id="UP000250088">
    <property type="component" value="Chromosome"/>
</dbReference>
<dbReference type="EMBL" id="CP019893">
    <property type="protein sequence ID" value="ARS90965.1"/>
    <property type="molecule type" value="Genomic_DNA"/>
</dbReference>
<dbReference type="GO" id="GO:0003952">
    <property type="term" value="F:NAD+ synthase (glutamine-hydrolyzing) activity"/>
    <property type="evidence" value="ECO:0007669"/>
    <property type="project" value="InterPro"/>
</dbReference>
<dbReference type="GO" id="GO:0005737">
    <property type="term" value="C:cytoplasm"/>
    <property type="evidence" value="ECO:0007669"/>
    <property type="project" value="InterPro"/>
</dbReference>
<accession>A0A2Z2HXK9</accession>
<dbReference type="AlphaFoldDB" id="A0A2Z2HXK9"/>
<comment type="catalytic activity">
    <reaction evidence="7">
        <text>deamido-NAD(+) + NH4(+) + ATP = AMP + diphosphate + NAD(+) + H(+)</text>
        <dbReference type="Rhea" id="RHEA:21188"/>
        <dbReference type="ChEBI" id="CHEBI:15378"/>
        <dbReference type="ChEBI" id="CHEBI:28938"/>
        <dbReference type="ChEBI" id="CHEBI:30616"/>
        <dbReference type="ChEBI" id="CHEBI:33019"/>
        <dbReference type="ChEBI" id="CHEBI:57540"/>
        <dbReference type="ChEBI" id="CHEBI:58437"/>
        <dbReference type="ChEBI" id="CHEBI:456215"/>
        <dbReference type="EC" id="6.3.1.5"/>
    </reaction>
</comment>
<comment type="pathway">
    <text evidence="1">Cofactor biosynthesis; NAD(+) biosynthesis.</text>
</comment>
<evidence type="ECO:0000256" key="6">
    <source>
        <dbReference type="RuleBase" id="RU003811"/>
    </source>
</evidence>
<protein>
    <recommendedName>
        <fullName evidence="7">NH(3)-dependent NAD(+) synthetase</fullName>
        <ecNumber evidence="7">6.3.1.5</ecNumber>
    </recommendedName>
</protein>
<evidence type="ECO:0000256" key="5">
    <source>
        <dbReference type="ARBA" id="ARBA00023027"/>
    </source>
</evidence>
<evidence type="ECO:0000313" key="9">
    <source>
        <dbReference type="EMBL" id="ARS90965.1"/>
    </source>
</evidence>
<dbReference type="PANTHER" id="PTHR23090">
    <property type="entry name" value="NH 3 /GLUTAMINE-DEPENDENT NAD + SYNTHETASE"/>
    <property type="match status" value="1"/>
</dbReference>
<evidence type="ECO:0000256" key="4">
    <source>
        <dbReference type="ARBA" id="ARBA00022840"/>
    </source>
</evidence>
<dbReference type="RefSeq" id="WP_086889329.1">
    <property type="nucleotide sequence ID" value="NZ_CP019893.1"/>
</dbReference>
<keyword evidence="5 6" id="KW-0520">NAD</keyword>
<comment type="similarity">
    <text evidence="6">Belongs to the NAD synthetase family.</text>
</comment>
<dbReference type="UniPathway" id="UPA00253">
    <property type="reaction ID" value="UER00333"/>
</dbReference>
<keyword evidence="2 6" id="KW-0436">Ligase</keyword>
<dbReference type="EC" id="6.3.1.5" evidence="7"/>
<dbReference type="SUPFAM" id="SSF52402">
    <property type="entry name" value="Adenine nucleotide alpha hydrolases-like"/>
    <property type="match status" value="1"/>
</dbReference>
<organism evidence="9 10">
    <name type="scientific">Natrarchaeobaculum aegyptiacum</name>
    <dbReference type="NCBI Taxonomy" id="745377"/>
    <lineage>
        <taxon>Archaea</taxon>
        <taxon>Methanobacteriati</taxon>
        <taxon>Methanobacteriota</taxon>
        <taxon>Stenosarchaea group</taxon>
        <taxon>Halobacteria</taxon>
        <taxon>Halobacteriales</taxon>
        <taxon>Natrialbaceae</taxon>
        <taxon>Natrarchaeobaculum</taxon>
    </lineage>
</organism>
<dbReference type="InterPro" id="IPR003694">
    <property type="entry name" value="NAD_synthase"/>
</dbReference>
<dbReference type="InterPro" id="IPR014729">
    <property type="entry name" value="Rossmann-like_a/b/a_fold"/>
</dbReference>
<evidence type="ECO:0000259" key="8">
    <source>
        <dbReference type="Pfam" id="PF02540"/>
    </source>
</evidence>
<reference evidence="10" key="1">
    <citation type="submission" date="2017-02" db="EMBL/GenBank/DDBJ databases">
        <title>Natronthermophilus aegyptiacus gen. nov.,sp. nov., an aerobic, extremely halophilic alkalithermophilic archaeon isolated from the athalassohaline Wadi An Natrun, Egypt.</title>
        <authorList>
            <person name="Zhao B."/>
        </authorList>
    </citation>
    <scope>NUCLEOTIDE SEQUENCE [LARGE SCALE GENOMIC DNA]</scope>
    <source>
        <strain evidence="10">JW/NM-HA 15</strain>
    </source>
</reference>
<evidence type="ECO:0000256" key="3">
    <source>
        <dbReference type="ARBA" id="ARBA00022741"/>
    </source>
</evidence>
<evidence type="ECO:0000256" key="1">
    <source>
        <dbReference type="ARBA" id="ARBA00004790"/>
    </source>
</evidence>
<dbReference type="Gene3D" id="3.40.50.620">
    <property type="entry name" value="HUPs"/>
    <property type="match status" value="1"/>
</dbReference>
<dbReference type="GeneID" id="32895471"/>
<name>A0A2Z2HXK9_9EURY</name>
<gene>
    <name evidence="9" type="ORF">B1756_15320</name>
</gene>
<keyword evidence="4 6" id="KW-0067">ATP-binding</keyword>
<dbReference type="OrthoDB" id="39312at2157"/>
<feature type="domain" description="NAD/GMP synthase" evidence="8">
    <location>
        <begin position="31"/>
        <end position="275"/>
    </location>
</feature>
<dbReference type="GO" id="GO:0004359">
    <property type="term" value="F:glutaminase activity"/>
    <property type="evidence" value="ECO:0007669"/>
    <property type="project" value="InterPro"/>
</dbReference>
<dbReference type="NCBIfam" id="TIGR00552">
    <property type="entry name" value="nadE"/>
    <property type="match status" value="1"/>
</dbReference>
<dbReference type="PANTHER" id="PTHR23090:SF9">
    <property type="entry name" value="GLUTAMINE-DEPENDENT NAD(+) SYNTHETASE"/>
    <property type="match status" value="1"/>
</dbReference>
<proteinExistence type="inferred from homology"/>